<dbReference type="SUPFAM" id="SSF56112">
    <property type="entry name" value="Protein kinase-like (PK-like)"/>
    <property type="match status" value="1"/>
</dbReference>
<reference evidence="4" key="1">
    <citation type="submission" date="2015-05" db="EMBL/GenBank/DDBJ databases">
        <authorList>
            <person name="Fogelqvist Johan"/>
        </authorList>
    </citation>
    <scope>NUCLEOTIDE SEQUENCE [LARGE SCALE GENOMIC DNA]</scope>
</reference>
<feature type="compositionally biased region" description="Basic and acidic residues" evidence="1">
    <location>
        <begin position="165"/>
        <end position="177"/>
    </location>
</feature>
<feature type="region of interest" description="Disordered" evidence="1">
    <location>
        <begin position="165"/>
        <end position="190"/>
    </location>
</feature>
<dbReference type="Pfam" id="PF00069">
    <property type="entry name" value="Pkinase"/>
    <property type="match status" value="1"/>
</dbReference>
<dbReference type="GO" id="GO:0004674">
    <property type="term" value="F:protein serine/threonine kinase activity"/>
    <property type="evidence" value="ECO:0007669"/>
    <property type="project" value="TreeGrafter"/>
</dbReference>
<proteinExistence type="predicted"/>
<dbReference type="PROSITE" id="PS00108">
    <property type="entry name" value="PROTEIN_KINASE_ST"/>
    <property type="match status" value="1"/>
</dbReference>
<dbReference type="SMART" id="SM00220">
    <property type="entry name" value="S_TKc"/>
    <property type="match status" value="1"/>
</dbReference>
<dbReference type="AlphaFoldDB" id="A0A0G4KYD8"/>
<evidence type="ECO:0000313" key="4">
    <source>
        <dbReference type="Proteomes" id="UP000045706"/>
    </source>
</evidence>
<feature type="domain" description="Protein kinase" evidence="2">
    <location>
        <begin position="1"/>
        <end position="214"/>
    </location>
</feature>
<dbReference type="Gene3D" id="1.10.510.10">
    <property type="entry name" value="Transferase(Phosphotransferase) domain 1"/>
    <property type="match status" value="1"/>
</dbReference>
<evidence type="ECO:0000256" key="1">
    <source>
        <dbReference type="SAM" id="MobiDB-lite"/>
    </source>
</evidence>
<protein>
    <recommendedName>
        <fullName evidence="2">Protein kinase domain-containing protein</fullName>
    </recommendedName>
</protein>
<dbReference type="InterPro" id="IPR008271">
    <property type="entry name" value="Ser/Thr_kinase_AS"/>
</dbReference>
<dbReference type="PANTHER" id="PTHR24359:SF1">
    <property type="entry name" value="INHIBITOR OF NUCLEAR FACTOR KAPPA-B KINASE EPSILON SUBUNIT HOMOLOG 1-RELATED"/>
    <property type="match status" value="1"/>
</dbReference>
<dbReference type="InterPro" id="IPR011009">
    <property type="entry name" value="Kinase-like_dom_sf"/>
</dbReference>
<dbReference type="PANTHER" id="PTHR24359">
    <property type="entry name" value="SERINE/THREONINE-PROTEIN KINASE SBK1"/>
    <property type="match status" value="1"/>
</dbReference>
<name>A0A0G4KYD8_VERLO</name>
<evidence type="ECO:0000259" key="2">
    <source>
        <dbReference type="PROSITE" id="PS50011"/>
    </source>
</evidence>
<dbReference type="EMBL" id="CVQI01005002">
    <property type="protein sequence ID" value="CRK14440.1"/>
    <property type="molecule type" value="Genomic_DNA"/>
</dbReference>
<evidence type="ECO:0000313" key="3">
    <source>
        <dbReference type="EMBL" id="CRK14440.1"/>
    </source>
</evidence>
<dbReference type="Proteomes" id="UP000045706">
    <property type="component" value="Unassembled WGS sequence"/>
</dbReference>
<dbReference type="PROSITE" id="PS50011">
    <property type="entry name" value="PROTEIN_KINASE_DOM"/>
    <property type="match status" value="1"/>
</dbReference>
<sequence>MRLVEYSPIHVSAPWLQQKPQEAERNVIRQADMWLREYQSQDDLRHDSIVRLYGGDARFLSLYMEHVDARDLSARGVWRCPRSDNFIGDRTDATRILRDVASALHYLHSRRLVHNDIKPANILYSPARGAVLCDFGLSTMAGGPATNGGTPFYVPPEFIGARTREELGKGDEGDRGGRAGPDNECEKCNDERDRLMGLMGATGESRMRARSKSG</sequence>
<dbReference type="InterPro" id="IPR000719">
    <property type="entry name" value="Prot_kinase_dom"/>
</dbReference>
<organism evidence="3 4">
    <name type="scientific">Verticillium longisporum</name>
    <name type="common">Verticillium dahliae var. longisporum</name>
    <dbReference type="NCBI Taxonomy" id="100787"/>
    <lineage>
        <taxon>Eukaryota</taxon>
        <taxon>Fungi</taxon>
        <taxon>Dikarya</taxon>
        <taxon>Ascomycota</taxon>
        <taxon>Pezizomycotina</taxon>
        <taxon>Sordariomycetes</taxon>
        <taxon>Hypocreomycetidae</taxon>
        <taxon>Glomerellales</taxon>
        <taxon>Plectosphaerellaceae</taxon>
        <taxon>Verticillium</taxon>
    </lineage>
</organism>
<accession>A0A0G4KYD8</accession>
<gene>
    <name evidence="3" type="ORF">BN1723_010338</name>
</gene>
<dbReference type="GO" id="GO:0005524">
    <property type="term" value="F:ATP binding"/>
    <property type="evidence" value="ECO:0007669"/>
    <property type="project" value="InterPro"/>
</dbReference>